<dbReference type="PANTHER" id="PTHR46018:SF4">
    <property type="entry name" value="METALLO-HYDROLASE YHFI-RELATED"/>
    <property type="match status" value="1"/>
</dbReference>
<gene>
    <name evidence="2" type="ORF">ENP47_01540</name>
</gene>
<name>A0A7C1K3C4_THERO</name>
<dbReference type="Gene3D" id="3.60.15.10">
    <property type="entry name" value="Ribonuclease Z/Hydroxyacylglutathione hydrolase-like"/>
    <property type="match status" value="1"/>
</dbReference>
<dbReference type="CDD" id="cd07716">
    <property type="entry name" value="RNaseZ_short-form-like_MBL-fold"/>
    <property type="match status" value="1"/>
</dbReference>
<accession>A0A7C1K3C4</accession>
<dbReference type="SUPFAM" id="SSF56281">
    <property type="entry name" value="Metallo-hydrolase/oxidoreductase"/>
    <property type="match status" value="1"/>
</dbReference>
<comment type="caution">
    <text evidence="2">The sequence shown here is derived from an EMBL/GenBank/DDBJ whole genome shotgun (WGS) entry which is preliminary data.</text>
</comment>
<evidence type="ECO:0000313" key="2">
    <source>
        <dbReference type="EMBL" id="HEF64284.1"/>
    </source>
</evidence>
<dbReference type="EMBL" id="DSJL01000002">
    <property type="protein sequence ID" value="HEF64284.1"/>
    <property type="molecule type" value="Genomic_DNA"/>
</dbReference>
<keyword evidence="2" id="KW-0378">Hydrolase</keyword>
<proteinExistence type="predicted"/>
<organism evidence="2">
    <name type="scientific">Thermomicrobium roseum</name>
    <dbReference type="NCBI Taxonomy" id="500"/>
    <lineage>
        <taxon>Bacteria</taxon>
        <taxon>Pseudomonadati</taxon>
        <taxon>Thermomicrobiota</taxon>
        <taxon>Thermomicrobia</taxon>
        <taxon>Thermomicrobiales</taxon>
        <taxon>Thermomicrobiaceae</taxon>
        <taxon>Thermomicrobium</taxon>
    </lineage>
</organism>
<feature type="domain" description="Metallo-beta-lactamase" evidence="1">
    <location>
        <begin position="18"/>
        <end position="223"/>
    </location>
</feature>
<dbReference type="AlphaFoldDB" id="A0A7C1K3C4"/>
<dbReference type="Pfam" id="PF12706">
    <property type="entry name" value="Lactamase_B_2"/>
    <property type="match status" value="1"/>
</dbReference>
<dbReference type="PANTHER" id="PTHR46018">
    <property type="entry name" value="ZINC PHOSPHODIESTERASE ELAC PROTEIN 1"/>
    <property type="match status" value="1"/>
</dbReference>
<dbReference type="GO" id="GO:0042781">
    <property type="term" value="F:3'-tRNA processing endoribonuclease activity"/>
    <property type="evidence" value="ECO:0007669"/>
    <property type="project" value="TreeGrafter"/>
</dbReference>
<dbReference type="InterPro" id="IPR001279">
    <property type="entry name" value="Metallo-B-lactamas"/>
</dbReference>
<reference evidence="2" key="1">
    <citation type="journal article" date="2020" name="mSystems">
        <title>Genome- and Community-Level Interaction Insights into Carbon Utilization and Element Cycling Functions of Hydrothermarchaeota in Hydrothermal Sediment.</title>
        <authorList>
            <person name="Zhou Z."/>
            <person name="Liu Y."/>
            <person name="Xu W."/>
            <person name="Pan J."/>
            <person name="Luo Z.H."/>
            <person name="Li M."/>
        </authorList>
    </citation>
    <scope>NUCLEOTIDE SEQUENCE [LARGE SCALE GENOMIC DNA]</scope>
    <source>
        <strain evidence="2">SpSt-222</strain>
    </source>
</reference>
<evidence type="ECO:0000259" key="1">
    <source>
        <dbReference type="SMART" id="SM00849"/>
    </source>
</evidence>
<dbReference type="InterPro" id="IPR036866">
    <property type="entry name" value="RibonucZ/Hydroxyglut_hydro"/>
</dbReference>
<dbReference type="SMART" id="SM00849">
    <property type="entry name" value="Lactamase_B"/>
    <property type="match status" value="1"/>
</dbReference>
<protein>
    <submittedName>
        <fullName evidence="2">MBL fold metallo-hydrolase</fullName>
    </submittedName>
</protein>
<sequence length="263" mass="29504">MRLVVLGGSAACPNPGQGCSGYLLLEDNTAMLLDCGPGTLPELLQHISMDALDAVIITHLHQDHVLDLVPLRYGLKYAPGLKRRRLSVWLPPGGRRYLDELARVVSLGSERSDDFFTETFEIQEYDPERPLQVRSWRILFHPTRHWVPCWALRVEGMQSTIAYLADTGWDNSLIQFAQDVDLLIVEATLPPDIENGAREGHLDAEEAGRIAALAGTRQLLLTHYWATPEVPTEVMRATRHFGGRVDLARPGLTIDLDERRDQP</sequence>